<dbReference type="SMART" id="SM00387">
    <property type="entry name" value="HATPase_c"/>
    <property type="match status" value="1"/>
</dbReference>
<dbReference type="SUPFAM" id="SSF47384">
    <property type="entry name" value="Homodimeric domain of signal transducing histidine kinase"/>
    <property type="match status" value="1"/>
</dbReference>
<organism evidence="17 18">
    <name type="scientific">Virgibacillus halodenitrificans</name>
    <name type="common">Bacillus halodenitrificans</name>
    <dbReference type="NCBI Taxonomy" id="1482"/>
    <lineage>
        <taxon>Bacteria</taxon>
        <taxon>Bacillati</taxon>
        <taxon>Bacillota</taxon>
        <taxon>Bacilli</taxon>
        <taxon>Bacillales</taxon>
        <taxon>Bacillaceae</taxon>
        <taxon>Virgibacillus</taxon>
    </lineage>
</organism>
<dbReference type="SUPFAM" id="SSF158472">
    <property type="entry name" value="HAMP domain-like"/>
    <property type="match status" value="1"/>
</dbReference>
<dbReference type="InterPro" id="IPR036890">
    <property type="entry name" value="HATPase_C_sf"/>
</dbReference>
<evidence type="ECO:0000256" key="1">
    <source>
        <dbReference type="ARBA" id="ARBA00000085"/>
    </source>
</evidence>
<gene>
    <name evidence="17" type="ORF">BME96_18030</name>
</gene>
<comment type="subcellular location">
    <subcellularLocation>
        <location evidence="2">Cell membrane</location>
        <topology evidence="2">Multi-pass membrane protein</topology>
    </subcellularLocation>
</comment>
<dbReference type="KEGG" id="vhl:BME96_18030"/>
<keyword evidence="9 17" id="KW-0418">Kinase</keyword>
<dbReference type="GO" id="GO:0005886">
    <property type="term" value="C:plasma membrane"/>
    <property type="evidence" value="ECO:0007669"/>
    <property type="project" value="UniProtKB-SubCell"/>
</dbReference>
<dbReference type="Gene3D" id="1.10.287.130">
    <property type="match status" value="1"/>
</dbReference>
<evidence type="ECO:0000259" key="15">
    <source>
        <dbReference type="PROSITE" id="PS50109"/>
    </source>
</evidence>
<evidence type="ECO:0000256" key="3">
    <source>
        <dbReference type="ARBA" id="ARBA00012438"/>
    </source>
</evidence>
<feature type="domain" description="HAMP" evidence="16">
    <location>
        <begin position="86"/>
        <end position="138"/>
    </location>
</feature>
<evidence type="ECO:0000256" key="13">
    <source>
        <dbReference type="ARBA" id="ARBA00023136"/>
    </source>
</evidence>
<dbReference type="GO" id="GO:0000155">
    <property type="term" value="F:phosphorelay sensor kinase activity"/>
    <property type="evidence" value="ECO:0007669"/>
    <property type="project" value="InterPro"/>
</dbReference>
<evidence type="ECO:0000256" key="8">
    <source>
        <dbReference type="ARBA" id="ARBA00022741"/>
    </source>
</evidence>
<dbReference type="Proteomes" id="UP000182945">
    <property type="component" value="Chromosome"/>
</dbReference>
<dbReference type="GO" id="GO:0005524">
    <property type="term" value="F:ATP binding"/>
    <property type="evidence" value="ECO:0007669"/>
    <property type="project" value="UniProtKB-KW"/>
</dbReference>
<keyword evidence="6" id="KW-0808">Transferase</keyword>
<keyword evidence="5" id="KW-0597">Phosphoprotein</keyword>
<dbReference type="PROSITE" id="PS50109">
    <property type="entry name" value="HIS_KIN"/>
    <property type="match status" value="1"/>
</dbReference>
<dbReference type="PANTHER" id="PTHR45528">
    <property type="entry name" value="SENSOR HISTIDINE KINASE CPXA"/>
    <property type="match status" value="1"/>
</dbReference>
<dbReference type="Pfam" id="PF02518">
    <property type="entry name" value="HATPase_c"/>
    <property type="match status" value="1"/>
</dbReference>
<dbReference type="PROSITE" id="PS50885">
    <property type="entry name" value="HAMP"/>
    <property type="match status" value="1"/>
</dbReference>
<keyword evidence="7 14" id="KW-0812">Transmembrane</keyword>
<dbReference type="PRINTS" id="PR00344">
    <property type="entry name" value="BCTRLSENSOR"/>
</dbReference>
<dbReference type="CDD" id="cd00082">
    <property type="entry name" value="HisKA"/>
    <property type="match status" value="1"/>
</dbReference>
<dbReference type="InterPro" id="IPR003594">
    <property type="entry name" value="HATPase_dom"/>
</dbReference>
<dbReference type="CDD" id="cd06225">
    <property type="entry name" value="HAMP"/>
    <property type="match status" value="1"/>
</dbReference>
<keyword evidence="4" id="KW-1003">Cell membrane</keyword>
<evidence type="ECO:0000256" key="5">
    <source>
        <dbReference type="ARBA" id="ARBA00022553"/>
    </source>
</evidence>
<comment type="catalytic activity">
    <reaction evidence="1">
        <text>ATP + protein L-histidine = ADP + protein N-phospho-L-histidine.</text>
        <dbReference type="EC" id="2.7.13.3"/>
    </reaction>
</comment>
<evidence type="ECO:0000313" key="17">
    <source>
        <dbReference type="EMBL" id="APC50337.1"/>
    </source>
</evidence>
<keyword evidence="12" id="KW-0902">Two-component regulatory system</keyword>
<evidence type="ECO:0000256" key="11">
    <source>
        <dbReference type="ARBA" id="ARBA00022989"/>
    </source>
</evidence>
<evidence type="ECO:0000256" key="4">
    <source>
        <dbReference type="ARBA" id="ARBA00022475"/>
    </source>
</evidence>
<accession>A0AAC9J4K8</accession>
<dbReference type="Gene3D" id="3.30.565.10">
    <property type="entry name" value="Histidine kinase-like ATPase, C-terminal domain"/>
    <property type="match status" value="1"/>
</dbReference>
<dbReference type="Pfam" id="PF00512">
    <property type="entry name" value="HisKA"/>
    <property type="match status" value="1"/>
</dbReference>
<feature type="transmembrane region" description="Helical" evidence="14">
    <location>
        <begin position="12"/>
        <end position="37"/>
    </location>
</feature>
<name>A0AAC9J4K8_VIRHA</name>
<keyword evidence="10" id="KW-0067">ATP-binding</keyword>
<feature type="transmembrane region" description="Helical" evidence="14">
    <location>
        <begin position="64"/>
        <end position="84"/>
    </location>
</feature>
<evidence type="ECO:0000256" key="2">
    <source>
        <dbReference type="ARBA" id="ARBA00004651"/>
    </source>
</evidence>
<dbReference type="InterPro" id="IPR003660">
    <property type="entry name" value="HAMP_dom"/>
</dbReference>
<dbReference type="InterPro" id="IPR005467">
    <property type="entry name" value="His_kinase_dom"/>
</dbReference>
<dbReference type="SMART" id="SM00304">
    <property type="entry name" value="HAMP"/>
    <property type="match status" value="1"/>
</dbReference>
<feature type="domain" description="Histidine kinase" evidence="15">
    <location>
        <begin position="146"/>
        <end position="359"/>
    </location>
</feature>
<dbReference type="EC" id="2.7.13.3" evidence="3"/>
<dbReference type="SUPFAM" id="SSF55874">
    <property type="entry name" value="ATPase domain of HSP90 chaperone/DNA topoisomerase II/histidine kinase"/>
    <property type="match status" value="1"/>
</dbReference>
<dbReference type="InterPro" id="IPR003661">
    <property type="entry name" value="HisK_dim/P_dom"/>
</dbReference>
<protein>
    <recommendedName>
        <fullName evidence="3">histidine kinase</fullName>
        <ecNumber evidence="3">2.7.13.3</ecNumber>
    </recommendedName>
</protein>
<dbReference type="SMART" id="SM00388">
    <property type="entry name" value="HisKA"/>
    <property type="match status" value="1"/>
</dbReference>
<evidence type="ECO:0000256" key="10">
    <source>
        <dbReference type="ARBA" id="ARBA00022840"/>
    </source>
</evidence>
<dbReference type="InterPro" id="IPR050398">
    <property type="entry name" value="HssS/ArlS-like"/>
</dbReference>
<evidence type="ECO:0000256" key="14">
    <source>
        <dbReference type="SAM" id="Phobius"/>
    </source>
</evidence>
<keyword evidence="11 14" id="KW-1133">Transmembrane helix</keyword>
<dbReference type="PANTHER" id="PTHR45528:SF1">
    <property type="entry name" value="SENSOR HISTIDINE KINASE CPXA"/>
    <property type="match status" value="1"/>
</dbReference>
<dbReference type="InterPro" id="IPR004358">
    <property type="entry name" value="Sig_transdc_His_kin-like_C"/>
</dbReference>
<dbReference type="CDD" id="cd00075">
    <property type="entry name" value="HATPase"/>
    <property type="match status" value="1"/>
</dbReference>
<dbReference type="Pfam" id="PF00672">
    <property type="entry name" value="HAMP"/>
    <property type="match status" value="1"/>
</dbReference>
<dbReference type="Gene3D" id="6.10.340.10">
    <property type="match status" value="1"/>
</dbReference>
<dbReference type="AlphaFoldDB" id="A0AAC9J4K8"/>
<keyword evidence="8" id="KW-0547">Nucleotide-binding</keyword>
<evidence type="ECO:0000259" key="16">
    <source>
        <dbReference type="PROSITE" id="PS50885"/>
    </source>
</evidence>
<evidence type="ECO:0000256" key="9">
    <source>
        <dbReference type="ARBA" id="ARBA00022777"/>
    </source>
</evidence>
<keyword evidence="13 14" id="KW-0472">Membrane</keyword>
<evidence type="ECO:0000256" key="12">
    <source>
        <dbReference type="ARBA" id="ARBA00023012"/>
    </source>
</evidence>
<proteinExistence type="predicted"/>
<dbReference type="InterPro" id="IPR036097">
    <property type="entry name" value="HisK_dim/P_sf"/>
</dbReference>
<evidence type="ECO:0000313" key="18">
    <source>
        <dbReference type="Proteomes" id="UP000182945"/>
    </source>
</evidence>
<reference evidence="17 18" key="1">
    <citation type="submission" date="2016-11" db="EMBL/GenBank/DDBJ databases">
        <title>Complete genome sequencing of Virgibacillus halodenitrificans PDB-F2.</title>
        <authorList>
            <person name="Sun Z."/>
            <person name="Zhou Y."/>
            <person name="Li H."/>
        </authorList>
    </citation>
    <scope>NUCLEOTIDE SEQUENCE [LARGE SCALE GENOMIC DNA]</scope>
    <source>
        <strain evidence="17 18">PDB-F2</strain>
    </source>
</reference>
<dbReference type="EMBL" id="CP017962">
    <property type="protein sequence ID" value="APC50337.1"/>
    <property type="molecule type" value="Genomic_DNA"/>
</dbReference>
<sequence length="359" mass="41192">MRKFISAIIPSGFLWRLTFLNTVIVGIATVILGWSLYNTACTLADAVGNMNAYSQQQYNNTLRTYLIIFLLLTITMGSLLHYYLTKHFIKPIRMLMKSTDQMKSGNFPEQVPVKKEDEIGLLIKKFNELVQQLNTNEQHRKRMVADLSHEFRTPLANLNGYLLALGNGDIRGDENLFRSLHQEAERLTSLVEQLDDLKEWEYLSSHNLYEKEETEITELVHQCVTMFDRKFHKTEIALHIDVTPAKLQLHREGIQQVLTNFLDNAIRYYQGPGDIYLKGEQLQAGYKISLESPGPTIEENEKEIIFERFHRLDPSRNRNTGGSGLGLAISKAIIERHGGEIGVQPKESTNTFWILLPIN</sequence>
<evidence type="ECO:0000256" key="6">
    <source>
        <dbReference type="ARBA" id="ARBA00022679"/>
    </source>
</evidence>
<evidence type="ECO:0000256" key="7">
    <source>
        <dbReference type="ARBA" id="ARBA00022692"/>
    </source>
</evidence>